<evidence type="ECO:0000313" key="2">
    <source>
        <dbReference type="EMBL" id="SIT04018.1"/>
    </source>
</evidence>
<dbReference type="SMART" id="SM01260">
    <property type="entry name" value="LANC_like"/>
    <property type="match status" value="1"/>
</dbReference>
<dbReference type="GO" id="GO:0031179">
    <property type="term" value="P:peptide modification"/>
    <property type="evidence" value="ECO:0007669"/>
    <property type="project" value="InterPro"/>
</dbReference>
<keyword evidence="3" id="KW-1185">Reference proteome</keyword>
<feature type="binding site" evidence="1">
    <location>
        <position position="506"/>
    </location>
    <ligand>
        <name>Zn(2+)</name>
        <dbReference type="ChEBI" id="CHEBI:29105"/>
    </ligand>
</feature>
<name>A0A173MJB0_9BACT</name>
<dbReference type="GO" id="GO:0046872">
    <property type="term" value="F:metal ion binding"/>
    <property type="evidence" value="ECO:0007669"/>
    <property type="project" value="UniProtKB-KW"/>
</dbReference>
<dbReference type="Pfam" id="PF05147">
    <property type="entry name" value="LANC_like"/>
    <property type="match status" value="1"/>
</dbReference>
<dbReference type="OrthoDB" id="654173at2"/>
<accession>A0A173MJB0</accession>
<dbReference type="EMBL" id="FTOR01000003">
    <property type="protein sequence ID" value="SIT04018.1"/>
    <property type="molecule type" value="Genomic_DNA"/>
</dbReference>
<protein>
    <submittedName>
        <fullName evidence="2">Lanthionine synthetase C-like protein</fullName>
    </submittedName>
</protein>
<dbReference type="KEGG" id="fln:FLA_3753"/>
<dbReference type="SUPFAM" id="SSF158745">
    <property type="entry name" value="LanC-like"/>
    <property type="match status" value="1"/>
</dbReference>
<dbReference type="AlphaFoldDB" id="A0A173MJB0"/>
<dbReference type="Gene3D" id="1.50.10.20">
    <property type="match status" value="1"/>
</dbReference>
<keyword evidence="1" id="KW-0479">Metal-binding</keyword>
<proteinExistence type="predicted"/>
<evidence type="ECO:0000313" key="3">
    <source>
        <dbReference type="Proteomes" id="UP000186917"/>
    </source>
</evidence>
<dbReference type="RefSeq" id="WP_076378683.1">
    <property type="nucleotide sequence ID" value="NZ_AP017422.1"/>
</dbReference>
<organism evidence="2 3">
    <name type="scientific">Filimonas lacunae</name>
    <dbReference type="NCBI Taxonomy" id="477680"/>
    <lineage>
        <taxon>Bacteria</taxon>
        <taxon>Pseudomonadati</taxon>
        <taxon>Bacteroidota</taxon>
        <taxon>Chitinophagia</taxon>
        <taxon>Chitinophagales</taxon>
        <taxon>Chitinophagaceae</taxon>
        <taxon>Filimonas</taxon>
    </lineage>
</organism>
<dbReference type="Proteomes" id="UP000186917">
    <property type="component" value="Unassembled WGS sequence"/>
</dbReference>
<evidence type="ECO:0000256" key="1">
    <source>
        <dbReference type="PIRSR" id="PIRSR607822-1"/>
    </source>
</evidence>
<sequence>MENAINNLYGLEDILAGLDFTKNDDLLSYIGHDDRKKLVLIHYGTHDEVEQRLQFILYLKEHLPITDIFHKYVDIEKGYFIIDYSEQTIDISIPKESRHQGWGFLSKNVKLYIISTLINVANIIKTAYKICTVDNFFTPDSFLIRDGKMYLRNIRMLHPGTENQSNSSPSIRMLGWMIIHFISGYYPVKFDLSNKDLMKSNLSYFIPDYAIIDLVLKCLSEEEQPDWDTISLALDTFFRKTRNSTSENTVSFFRGTEGVKDNSWINLDLMSIIPDNDSWSNGKAGYYYCMNMLISTIKHVEHTFTSINSPSVESGLFRGTAGFFLGDTETAEWHMKEYFPAPIAFNIEEGAAGQGLAALLKLKTLNPKVTFSNSVRYADYLLEYQTEDGSWRFNSRKGIFGFTHGVAGVASFLWLFYLHFPEERIKEAAIRTMDYLIMHSHDNNGSINWPVRIDKNVVTPWFDDGATGIALAFIVAYKATMNDLYKKMAEDVLSGIPADYHSNHLCYLNGLAGIGDTYLEAFYTFKNPIWKSRASFIFNQLSHLRCRNESGYYWVVENEQKLRSGLLDGNLGIFYFLYRFVSDGRIPHLFMPE</sequence>
<gene>
    <name evidence="2" type="ORF">SAMN05421788_10372</name>
</gene>
<dbReference type="InterPro" id="IPR007822">
    <property type="entry name" value="LANC-like"/>
</dbReference>
<reference evidence="3" key="1">
    <citation type="submission" date="2017-01" db="EMBL/GenBank/DDBJ databases">
        <authorList>
            <person name="Varghese N."/>
            <person name="Submissions S."/>
        </authorList>
    </citation>
    <scope>NUCLEOTIDE SEQUENCE [LARGE SCALE GENOMIC DNA]</scope>
    <source>
        <strain evidence="3">DSM 21054</strain>
    </source>
</reference>
<keyword evidence="1" id="KW-0862">Zinc</keyword>